<proteinExistence type="predicted"/>
<dbReference type="RefSeq" id="WP_192142233.1">
    <property type="nucleotide sequence ID" value="NZ_JACYXZ010000002.1"/>
</dbReference>
<evidence type="ECO:0000259" key="5">
    <source>
        <dbReference type="Pfam" id="PF13439"/>
    </source>
</evidence>
<dbReference type="InterPro" id="IPR001173">
    <property type="entry name" value="Glyco_trans_2-like"/>
</dbReference>
<dbReference type="InterPro" id="IPR029044">
    <property type="entry name" value="Nucleotide-diphossugar_trans"/>
</dbReference>
<dbReference type="SUPFAM" id="SSF53756">
    <property type="entry name" value="UDP-Glycosyltransferase/glycogen phosphorylase"/>
    <property type="match status" value="1"/>
</dbReference>
<dbReference type="EMBL" id="JACYXZ010000002">
    <property type="protein sequence ID" value="MBD8869499.1"/>
    <property type="molecule type" value="Genomic_DNA"/>
</dbReference>
<sequence>MTGPLRPLRCTVITPYGALGGSERWLLELLDAGAARLDVVVWLLQDGPLRAELAARGASVQVLPTGPGGRSVATRARDLARRLRRSDTDVVLANGVKAALVAVPSARLAGVPVAWAKHDFSWDRELARPLGALSDLVVATSAAVGAATGRRDALLVPPPRPAGTPASAIDARTFWAAQGVRLGTAPTLAMVSRLVPYKGIDTAIRALACDLASRWQLVVVGPADPSAAGEETRLRSLALDLAVADRVSFVGEVGQVGRWLTGFDAVAVLTRADGTRFGREGYSIVALEALAAGVPLVGARGSPEVERMASSAGRVVEPEDPGSVARALHDLRRPDVRARCGAAAREIIVRHPDGQACAGQVIGALATVAGRPGAGLSGPPVTVLTCFRDEVGHIDDVVAAVLRQLGPHDEYLLLDDRSTDDTAAELGRWAARDPRLRLISGPGINLSAARNLGFSEATRPVVVCTDAGCAPAPDWLAALRAPYAEAAPAELVVGVYDVDGGDPVREACRLALFPSVDEARRRTPWVRLAGRLTGRRFDAHRLDGRSMACTVRAWELAGGFDVALGSSEDAVFGEAVLAAGAGSVLALDARVTWAQADRLGDTARMYLKYGEWGARAGSWPLVRRDLARAGGYLLAPVLLARGGTRTRVAVIGAAAGYLGVPVSRALRGRSAPTTLALVPAVLAVKDLAKAVGCVKGGIARLARPGERSRDGG</sequence>
<comment type="caution">
    <text evidence="6">The sequence shown here is derived from an EMBL/GenBank/DDBJ whole genome shotgun (WGS) entry which is preliminary data.</text>
</comment>
<dbReference type="Gene3D" id="3.40.50.2000">
    <property type="entry name" value="Glycogen Phosphorylase B"/>
    <property type="match status" value="2"/>
</dbReference>
<gene>
    <name evidence="6" type="ORF">IE331_07675</name>
</gene>
<keyword evidence="2" id="KW-0808">Transferase</keyword>
<dbReference type="GO" id="GO:0016757">
    <property type="term" value="F:glycosyltransferase activity"/>
    <property type="evidence" value="ECO:0007669"/>
    <property type="project" value="UniProtKB-KW"/>
</dbReference>
<evidence type="ECO:0000313" key="6">
    <source>
        <dbReference type="EMBL" id="MBD8869499.1"/>
    </source>
</evidence>
<feature type="domain" description="Glycosyltransferase 2-like" evidence="4">
    <location>
        <begin position="383"/>
        <end position="505"/>
    </location>
</feature>
<evidence type="ECO:0000313" key="7">
    <source>
        <dbReference type="Proteomes" id="UP000616839"/>
    </source>
</evidence>
<dbReference type="Pfam" id="PF00534">
    <property type="entry name" value="Glycos_transf_1"/>
    <property type="match status" value="1"/>
</dbReference>
<accession>A0A927K349</accession>
<reference evidence="6" key="1">
    <citation type="submission" date="2020-09" db="EMBL/GenBank/DDBJ databases">
        <title>Nocardioides sp. strain MJB4 16S ribosomal RNA gene Genome sequencing and assembly.</title>
        <authorList>
            <person name="Kim I."/>
        </authorList>
    </citation>
    <scope>NUCLEOTIDE SEQUENCE</scope>
    <source>
        <strain evidence="6">MJB4</strain>
    </source>
</reference>
<organism evidence="6 7">
    <name type="scientific">Nocardioides donggukensis</name>
    <dbReference type="NCBI Taxonomy" id="2774019"/>
    <lineage>
        <taxon>Bacteria</taxon>
        <taxon>Bacillati</taxon>
        <taxon>Actinomycetota</taxon>
        <taxon>Actinomycetes</taxon>
        <taxon>Propionibacteriales</taxon>
        <taxon>Nocardioidaceae</taxon>
        <taxon>Nocardioides</taxon>
    </lineage>
</organism>
<feature type="domain" description="Glycosyltransferase subfamily 4-like N-terminal" evidence="5">
    <location>
        <begin position="20"/>
        <end position="146"/>
    </location>
</feature>
<evidence type="ECO:0000256" key="1">
    <source>
        <dbReference type="ARBA" id="ARBA00022676"/>
    </source>
</evidence>
<dbReference type="Proteomes" id="UP000616839">
    <property type="component" value="Unassembled WGS sequence"/>
</dbReference>
<dbReference type="InterPro" id="IPR001296">
    <property type="entry name" value="Glyco_trans_1"/>
</dbReference>
<evidence type="ECO:0000259" key="4">
    <source>
        <dbReference type="Pfam" id="PF00535"/>
    </source>
</evidence>
<name>A0A927K349_9ACTN</name>
<dbReference type="InterPro" id="IPR028098">
    <property type="entry name" value="Glyco_trans_4-like_N"/>
</dbReference>
<dbReference type="AlphaFoldDB" id="A0A927K349"/>
<dbReference type="Gene3D" id="3.90.550.10">
    <property type="entry name" value="Spore Coat Polysaccharide Biosynthesis Protein SpsA, Chain A"/>
    <property type="match status" value="1"/>
</dbReference>
<dbReference type="SUPFAM" id="SSF53448">
    <property type="entry name" value="Nucleotide-diphospho-sugar transferases"/>
    <property type="match status" value="1"/>
</dbReference>
<dbReference type="Pfam" id="PF00535">
    <property type="entry name" value="Glycos_transf_2"/>
    <property type="match status" value="1"/>
</dbReference>
<dbReference type="PANTHER" id="PTHR12526:SF635">
    <property type="entry name" value="GLYCOSYL TRANSFERASE GROUP 1"/>
    <property type="match status" value="1"/>
</dbReference>
<keyword evidence="1" id="KW-0328">Glycosyltransferase</keyword>
<feature type="domain" description="Glycosyl transferase family 1" evidence="3">
    <location>
        <begin position="181"/>
        <end position="346"/>
    </location>
</feature>
<protein>
    <submittedName>
        <fullName evidence="6">Glycosyltransferase</fullName>
    </submittedName>
</protein>
<dbReference type="Pfam" id="PF13439">
    <property type="entry name" value="Glyco_transf_4"/>
    <property type="match status" value="1"/>
</dbReference>
<dbReference type="CDD" id="cd03801">
    <property type="entry name" value="GT4_PimA-like"/>
    <property type="match status" value="1"/>
</dbReference>
<evidence type="ECO:0000256" key="2">
    <source>
        <dbReference type="ARBA" id="ARBA00022679"/>
    </source>
</evidence>
<evidence type="ECO:0000259" key="3">
    <source>
        <dbReference type="Pfam" id="PF00534"/>
    </source>
</evidence>
<keyword evidence="7" id="KW-1185">Reference proteome</keyword>
<dbReference type="PANTHER" id="PTHR12526">
    <property type="entry name" value="GLYCOSYLTRANSFERASE"/>
    <property type="match status" value="1"/>
</dbReference>